<dbReference type="EMBL" id="AMZH03024496">
    <property type="protein sequence ID" value="RRT35812.1"/>
    <property type="molecule type" value="Genomic_DNA"/>
</dbReference>
<evidence type="ECO:0000313" key="3">
    <source>
        <dbReference type="Proteomes" id="UP000287651"/>
    </source>
</evidence>
<feature type="compositionally biased region" description="Low complexity" evidence="1">
    <location>
        <begin position="8"/>
        <end position="24"/>
    </location>
</feature>
<feature type="region of interest" description="Disordered" evidence="1">
    <location>
        <begin position="52"/>
        <end position="75"/>
    </location>
</feature>
<accession>A0A426X8K9</accession>
<protein>
    <submittedName>
        <fullName evidence="2">Uncharacterized protein</fullName>
    </submittedName>
</protein>
<comment type="caution">
    <text evidence="2">The sequence shown here is derived from an EMBL/GenBank/DDBJ whole genome shotgun (WGS) entry which is preliminary data.</text>
</comment>
<reference evidence="2 3" key="1">
    <citation type="journal article" date="2014" name="Agronomy (Basel)">
        <title>A Draft Genome Sequence for Ensete ventricosum, the Drought-Tolerant Tree Against Hunger.</title>
        <authorList>
            <person name="Harrison J."/>
            <person name="Moore K.A."/>
            <person name="Paszkiewicz K."/>
            <person name="Jones T."/>
            <person name="Grant M."/>
            <person name="Ambacheew D."/>
            <person name="Muzemil S."/>
            <person name="Studholme D.J."/>
        </authorList>
    </citation>
    <scope>NUCLEOTIDE SEQUENCE [LARGE SCALE GENOMIC DNA]</scope>
</reference>
<gene>
    <name evidence="2" type="ORF">B296_00058774</name>
</gene>
<sequence>MKSDDEAGSGSATSSAASAPATGDVGVSMAEKHPSSEVRACLRKCLRKVAAEQPADASGSTMRTSADKGKGMVEFEEVPERGYTMWELCEVED</sequence>
<name>A0A426X8K9_ENSVE</name>
<proteinExistence type="predicted"/>
<evidence type="ECO:0000313" key="2">
    <source>
        <dbReference type="EMBL" id="RRT35812.1"/>
    </source>
</evidence>
<dbReference type="AlphaFoldDB" id="A0A426X8K9"/>
<dbReference type="Proteomes" id="UP000287651">
    <property type="component" value="Unassembled WGS sequence"/>
</dbReference>
<evidence type="ECO:0000256" key="1">
    <source>
        <dbReference type="SAM" id="MobiDB-lite"/>
    </source>
</evidence>
<feature type="region of interest" description="Disordered" evidence="1">
    <location>
        <begin position="1"/>
        <end position="33"/>
    </location>
</feature>
<organism evidence="2 3">
    <name type="scientific">Ensete ventricosum</name>
    <name type="common">Abyssinian banana</name>
    <name type="synonym">Musa ensete</name>
    <dbReference type="NCBI Taxonomy" id="4639"/>
    <lineage>
        <taxon>Eukaryota</taxon>
        <taxon>Viridiplantae</taxon>
        <taxon>Streptophyta</taxon>
        <taxon>Embryophyta</taxon>
        <taxon>Tracheophyta</taxon>
        <taxon>Spermatophyta</taxon>
        <taxon>Magnoliopsida</taxon>
        <taxon>Liliopsida</taxon>
        <taxon>Zingiberales</taxon>
        <taxon>Musaceae</taxon>
        <taxon>Ensete</taxon>
    </lineage>
</organism>